<evidence type="ECO:0000256" key="5">
    <source>
        <dbReference type="ARBA" id="ARBA00022694"/>
    </source>
</evidence>
<gene>
    <name evidence="11" type="ORF">SAMN02927928_1899</name>
</gene>
<keyword evidence="9" id="KW-0460">Magnesium</keyword>
<keyword evidence="4" id="KW-0963">Cytoplasm</keyword>
<dbReference type="Gene3D" id="3.40.50.300">
    <property type="entry name" value="P-loop containing nucleotide triphosphate hydrolases"/>
    <property type="match status" value="1"/>
</dbReference>
<dbReference type="NCBIfam" id="TIGR00150">
    <property type="entry name" value="T6A_YjeE"/>
    <property type="match status" value="1"/>
</dbReference>
<dbReference type="AlphaFoldDB" id="A0A1G4RGI6"/>
<dbReference type="EMBL" id="FMTS01000002">
    <property type="protein sequence ID" value="SCW55886.1"/>
    <property type="molecule type" value="Genomic_DNA"/>
</dbReference>
<evidence type="ECO:0000256" key="8">
    <source>
        <dbReference type="ARBA" id="ARBA00022840"/>
    </source>
</evidence>
<keyword evidence="7" id="KW-0547">Nucleotide-binding</keyword>
<accession>A0A1G4RGI6</accession>
<comment type="subcellular location">
    <subcellularLocation>
        <location evidence="1">Cytoplasm</location>
    </subcellularLocation>
</comment>
<dbReference type="GO" id="GO:0005737">
    <property type="term" value="C:cytoplasm"/>
    <property type="evidence" value="ECO:0007669"/>
    <property type="project" value="UniProtKB-SubCell"/>
</dbReference>
<evidence type="ECO:0000256" key="3">
    <source>
        <dbReference type="ARBA" id="ARBA00019010"/>
    </source>
</evidence>
<evidence type="ECO:0000256" key="7">
    <source>
        <dbReference type="ARBA" id="ARBA00022741"/>
    </source>
</evidence>
<evidence type="ECO:0000256" key="4">
    <source>
        <dbReference type="ARBA" id="ARBA00022490"/>
    </source>
</evidence>
<dbReference type="SUPFAM" id="SSF52540">
    <property type="entry name" value="P-loop containing nucleoside triphosphate hydrolases"/>
    <property type="match status" value="1"/>
</dbReference>
<name>A0A1G4RGI6_9CAUL</name>
<dbReference type="Proteomes" id="UP000199150">
    <property type="component" value="Unassembled WGS sequence"/>
</dbReference>
<evidence type="ECO:0000256" key="10">
    <source>
        <dbReference type="ARBA" id="ARBA00032441"/>
    </source>
</evidence>
<dbReference type="InterPro" id="IPR027417">
    <property type="entry name" value="P-loop_NTPase"/>
</dbReference>
<dbReference type="Pfam" id="PF02367">
    <property type="entry name" value="TsaE"/>
    <property type="match status" value="1"/>
</dbReference>
<dbReference type="InterPro" id="IPR003442">
    <property type="entry name" value="T6A_TsaE"/>
</dbReference>
<proteinExistence type="inferred from homology"/>
<evidence type="ECO:0000256" key="2">
    <source>
        <dbReference type="ARBA" id="ARBA00007599"/>
    </source>
</evidence>
<reference evidence="12" key="1">
    <citation type="submission" date="2016-10" db="EMBL/GenBank/DDBJ databases">
        <authorList>
            <person name="Varghese N."/>
            <person name="Submissions S."/>
        </authorList>
    </citation>
    <scope>NUCLEOTIDE SEQUENCE [LARGE SCALE GENOMIC DNA]</scope>
    <source>
        <strain evidence="12">CGMCC 1.3431</strain>
    </source>
</reference>
<dbReference type="GO" id="GO:0005524">
    <property type="term" value="F:ATP binding"/>
    <property type="evidence" value="ECO:0007669"/>
    <property type="project" value="UniProtKB-KW"/>
</dbReference>
<evidence type="ECO:0000256" key="9">
    <source>
        <dbReference type="ARBA" id="ARBA00022842"/>
    </source>
</evidence>
<dbReference type="GO" id="GO:0046872">
    <property type="term" value="F:metal ion binding"/>
    <property type="evidence" value="ECO:0007669"/>
    <property type="project" value="UniProtKB-KW"/>
</dbReference>
<keyword evidence="6" id="KW-0479">Metal-binding</keyword>
<sequence>MPEAIDLSRPHTLYLPDEAATTALGTRIAPLLKAGDVIYLQGELGMGKSSLARAIVRALTNPDQDVPSPTFTLMQTYDGPGFEIAHLDLYRLKSPEESYELALDDAVPHSVLLIEWPQRLGHLGFDDRFDINLTEGEAGGRQVVMTPRGRFR</sequence>
<dbReference type="GO" id="GO:0002949">
    <property type="term" value="P:tRNA threonylcarbamoyladenosine modification"/>
    <property type="evidence" value="ECO:0007669"/>
    <property type="project" value="InterPro"/>
</dbReference>
<dbReference type="RefSeq" id="WP_090646876.1">
    <property type="nucleotide sequence ID" value="NZ_CBCRYE010000004.1"/>
</dbReference>
<dbReference type="OrthoDB" id="9800307at2"/>
<protein>
    <recommendedName>
        <fullName evidence="3">tRNA threonylcarbamoyladenosine biosynthesis protein TsaE</fullName>
    </recommendedName>
    <alternativeName>
        <fullName evidence="10">t(6)A37 threonylcarbamoyladenosine biosynthesis protein TsaE</fullName>
    </alternativeName>
</protein>
<evidence type="ECO:0000313" key="12">
    <source>
        <dbReference type="Proteomes" id="UP000199150"/>
    </source>
</evidence>
<dbReference type="PANTHER" id="PTHR33540">
    <property type="entry name" value="TRNA THREONYLCARBAMOYLADENOSINE BIOSYNTHESIS PROTEIN TSAE"/>
    <property type="match status" value="1"/>
</dbReference>
<evidence type="ECO:0000256" key="6">
    <source>
        <dbReference type="ARBA" id="ARBA00022723"/>
    </source>
</evidence>
<keyword evidence="12" id="KW-1185">Reference proteome</keyword>
<keyword evidence="5" id="KW-0819">tRNA processing</keyword>
<dbReference type="STRING" id="260084.SAMN02927928_1899"/>
<evidence type="ECO:0000313" key="11">
    <source>
        <dbReference type="EMBL" id="SCW55886.1"/>
    </source>
</evidence>
<organism evidence="11 12">
    <name type="scientific">Asticcacaulis taihuensis</name>
    <dbReference type="NCBI Taxonomy" id="260084"/>
    <lineage>
        <taxon>Bacteria</taxon>
        <taxon>Pseudomonadati</taxon>
        <taxon>Pseudomonadota</taxon>
        <taxon>Alphaproteobacteria</taxon>
        <taxon>Caulobacterales</taxon>
        <taxon>Caulobacteraceae</taxon>
        <taxon>Asticcacaulis</taxon>
    </lineage>
</organism>
<evidence type="ECO:0000256" key="1">
    <source>
        <dbReference type="ARBA" id="ARBA00004496"/>
    </source>
</evidence>
<dbReference type="PANTHER" id="PTHR33540:SF2">
    <property type="entry name" value="TRNA THREONYLCARBAMOYLADENOSINE BIOSYNTHESIS PROTEIN TSAE"/>
    <property type="match status" value="1"/>
</dbReference>
<comment type="similarity">
    <text evidence="2">Belongs to the TsaE family.</text>
</comment>
<keyword evidence="8" id="KW-0067">ATP-binding</keyword>